<dbReference type="RefSeq" id="XP_001745173.1">
    <property type="nucleotide sequence ID" value="XM_001745121.1"/>
</dbReference>
<dbReference type="SUPFAM" id="SSF82171">
    <property type="entry name" value="DPP6 N-terminal domain-like"/>
    <property type="match status" value="1"/>
</dbReference>
<dbReference type="InParanoid" id="A9UXV3"/>
<dbReference type="GeneID" id="5890570"/>
<evidence type="ECO:0000313" key="3">
    <source>
        <dbReference type="Proteomes" id="UP000001357"/>
    </source>
</evidence>
<gene>
    <name evidence="2" type="ORF">MONBRDRAFT_7635</name>
</gene>
<dbReference type="OMA" id="HKITHAE"/>
<organism evidence="2 3">
    <name type="scientific">Monosiga brevicollis</name>
    <name type="common">Choanoflagellate</name>
    <dbReference type="NCBI Taxonomy" id="81824"/>
    <lineage>
        <taxon>Eukaryota</taxon>
        <taxon>Choanoflagellata</taxon>
        <taxon>Craspedida</taxon>
        <taxon>Salpingoecidae</taxon>
        <taxon>Monosiga</taxon>
    </lineage>
</organism>
<feature type="signal peptide" evidence="1">
    <location>
        <begin position="1"/>
        <end position="31"/>
    </location>
</feature>
<dbReference type="EMBL" id="CH991549">
    <property type="protein sequence ID" value="EDQ89751.1"/>
    <property type="molecule type" value="Genomic_DNA"/>
</dbReference>
<reference evidence="2 3" key="1">
    <citation type="journal article" date="2008" name="Nature">
        <title>The genome of the choanoflagellate Monosiga brevicollis and the origin of metazoans.</title>
        <authorList>
            <consortium name="JGI Sequencing"/>
            <person name="King N."/>
            <person name="Westbrook M.J."/>
            <person name="Young S.L."/>
            <person name="Kuo A."/>
            <person name="Abedin M."/>
            <person name="Chapman J."/>
            <person name="Fairclough S."/>
            <person name="Hellsten U."/>
            <person name="Isogai Y."/>
            <person name="Letunic I."/>
            <person name="Marr M."/>
            <person name="Pincus D."/>
            <person name="Putnam N."/>
            <person name="Rokas A."/>
            <person name="Wright K.J."/>
            <person name="Zuzow R."/>
            <person name="Dirks W."/>
            <person name="Good M."/>
            <person name="Goodstein D."/>
            <person name="Lemons D."/>
            <person name="Li W."/>
            <person name="Lyons J.B."/>
            <person name="Morris A."/>
            <person name="Nichols S."/>
            <person name="Richter D.J."/>
            <person name="Salamov A."/>
            <person name="Bork P."/>
            <person name="Lim W.A."/>
            <person name="Manning G."/>
            <person name="Miller W.T."/>
            <person name="McGinnis W."/>
            <person name="Shapiro H."/>
            <person name="Tjian R."/>
            <person name="Grigoriev I.V."/>
            <person name="Rokhsar D."/>
        </authorList>
    </citation>
    <scope>NUCLEOTIDE SEQUENCE [LARGE SCALE GENOMIC DNA]</scope>
    <source>
        <strain evidence="3">MX1 / ATCC 50154</strain>
    </source>
</reference>
<proteinExistence type="predicted"/>
<evidence type="ECO:0000313" key="2">
    <source>
        <dbReference type="EMBL" id="EDQ89751.1"/>
    </source>
</evidence>
<accession>A9UXV3</accession>
<dbReference type="AlphaFoldDB" id="A9UXV3"/>
<name>A9UXV3_MONBE</name>
<keyword evidence="3" id="KW-1185">Reference proteome</keyword>
<dbReference type="Proteomes" id="UP000001357">
    <property type="component" value="Unassembled WGS sequence"/>
</dbReference>
<protein>
    <submittedName>
        <fullName evidence="2">Uncharacterized protein</fullName>
    </submittedName>
</protein>
<dbReference type="KEGG" id="mbr:MONBRDRAFT_7635"/>
<keyword evidence="1" id="KW-0732">Signal</keyword>
<feature type="chain" id="PRO_5002745027" evidence="1">
    <location>
        <begin position="32"/>
        <end position="337"/>
    </location>
</feature>
<evidence type="ECO:0000256" key="1">
    <source>
        <dbReference type="SAM" id="SignalP"/>
    </source>
</evidence>
<sequence>MRHGPCSGLPAAFLLFLGLVALGFAAQAAHGFVEMGVLQPGGAGQPVQLVSLNANMTVAHTQQSFSLGAGVQEVLQVNGFRCRPTGPFCLFTTFDGSTSRLYNVTLATARVTSIFALEGQLRDLHVDLATGAAIAVLTSSDEATVVQILDGERSDVVQLGPLGGNASTFHPGFSTHCSDLQILWVQLHDPAASTTSGATLHQIDLAASRLVQSTNLDQPFAALWASCIDQINLNQVAGALLSRNGSQIAFGLVAKGSGHVETVHVTSSPDPRLRLSGVITEGADTDYVFLMELPPAEGRDARASTNTGVAVRGNFHGTGSLVISKLTAQLIGAARLS</sequence>